<feature type="compositionally biased region" description="Polar residues" evidence="4">
    <location>
        <begin position="104"/>
        <end position="121"/>
    </location>
</feature>
<evidence type="ECO:0000256" key="2">
    <source>
        <dbReference type="ARBA" id="ARBA00022737"/>
    </source>
</evidence>
<evidence type="ECO:0000256" key="3">
    <source>
        <dbReference type="PROSITE-ProRule" id="PRU00221"/>
    </source>
</evidence>
<evidence type="ECO:0000256" key="4">
    <source>
        <dbReference type="SAM" id="MobiDB-lite"/>
    </source>
</evidence>
<dbReference type="Gene3D" id="2.130.10.10">
    <property type="entry name" value="YVTN repeat-like/Quinoprotein amine dehydrogenase"/>
    <property type="match status" value="2"/>
</dbReference>
<dbReference type="Pfam" id="PF00400">
    <property type="entry name" value="WD40"/>
    <property type="match status" value="2"/>
</dbReference>
<keyword evidence="6" id="KW-1185">Reference proteome</keyword>
<proteinExistence type="predicted"/>
<dbReference type="InterPro" id="IPR015943">
    <property type="entry name" value="WD40/YVTN_repeat-like_dom_sf"/>
</dbReference>
<comment type="caution">
    <text evidence="5">The sequence shown here is derived from an EMBL/GenBank/DDBJ whole genome shotgun (WGS) entry which is preliminary data.</text>
</comment>
<dbReference type="InterPro" id="IPR019775">
    <property type="entry name" value="WD40_repeat_CS"/>
</dbReference>
<dbReference type="PANTHER" id="PTHR19854">
    <property type="entry name" value="TRANSDUCIN BETA-LIKE 3"/>
    <property type="match status" value="1"/>
</dbReference>
<keyword evidence="2" id="KW-0677">Repeat</keyword>
<dbReference type="EMBL" id="QPKB01000003">
    <property type="protein sequence ID" value="RWR79174.1"/>
    <property type="molecule type" value="Genomic_DNA"/>
</dbReference>
<organism evidence="5 6">
    <name type="scientific">Cinnamomum micranthum f. kanehirae</name>
    <dbReference type="NCBI Taxonomy" id="337451"/>
    <lineage>
        <taxon>Eukaryota</taxon>
        <taxon>Viridiplantae</taxon>
        <taxon>Streptophyta</taxon>
        <taxon>Embryophyta</taxon>
        <taxon>Tracheophyta</taxon>
        <taxon>Spermatophyta</taxon>
        <taxon>Magnoliopsida</taxon>
        <taxon>Magnoliidae</taxon>
        <taxon>Laurales</taxon>
        <taxon>Lauraceae</taxon>
        <taxon>Cinnamomum</taxon>
    </lineage>
</organism>
<evidence type="ECO:0000313" key="5">
    <source>
        <dbReference type="EMBL" id="RWR79174.1"/>
    </source>
</evidence>
<dbReference type="AlphaFoldDB" id="A0A3S3Q5P3"/>
<evidence type="ECO:0000256" key="1">
    <source>
        <dbReference type="ARBA" id="ARBA00022574"/>
    </source>
</evidence>
<feature type="region of interest" description="Disordered" evidence="4">
    <location>
        <begin position="104"/>
        <end position="126"/>
    </location>
</feature>
<dbReference type="PROSITE" id="PS50082">
    <property type="entry name" value="WD_REPEATS_2"/>
    <property type="match status" value="3"/>
</dbReference>
<gene>
    <name evidence="5" type="ORF">CKAN_00773600</name>
</gene>
<feature type="repeat" description="WD" evidence="3">
    <location>
        <begin position="482"/>
        <end position="521"/>
    </location>
</feature>
<feature type="repeat" description="WD" evidence="3">
    <location>
        <begin position="176"/>
        <end position="218"/>
    </location>
</feature>
<keyword evidence="1 3" id="KW-0853">WD repeat</keyword>
<dbReference type="SUPFAM" id="SSF50978">
    <property type="entry name" value="WD40 repeat-like"/>
    <property type="match status" value="1"/>
</dbReference>
<dbReference type="PROSITE" id="PS50294">
    <property type="entry name" value="WD_REPEATS_REGION"/>
    <property type="match status" value="2"/>
</dbReference>
<sequence length="521" mass="56257">MINPTEEDDVPSRTCITKHQDPVTPRGGGDCGDGGGVDVADLDQPSDLTDENSRSGGGGIFQEFFRQSEIYDQKQRASGFCTETSRACKLKSILSSNFKVGEAQSFSKQTQTQQNQASMNQKRPPPDPVAVLRGHRASVMDVCFHPTKPLLFTGTADGELRIWDMIQHRTLSSTWAHGAGAGIICVATSPAIGNKVLSQGRDGTVKYWDIEDGGLSRKPILTFNTNSYHFCKLSLVKPSCLDQTGHVPNKHMDSSATALEESRHPYHPDGGNALTVEALSGNSKEIVQRCPTESSIQVKDFDTIEGPKLVALAGGQCSEIEIWDLNAAKRLECLQPTCNGNSMGNSIKSRGMCMAVQAFVPSESNGFLNVLAGYEDGSMVWWDLRSPGIPISSVKFHSEPVLSLAVDGSCAGGISGAADNNIVLFSLDHQMGSCFVRKEISLDRSGIAGTSIRADNKIAATAGWDHRVRIYNYRKGNALAILKYHSATCNAVSFSADCKLMASASEDTTVALWELYPPRTL</sequence>
<feature type="region of interest" description="Disordered" evidence="4">
    <location>
        <begin position="1"/>
        <end position="59"/>
    </location>
</feature>
<dbReference type="PROSITE" id="PS00678">
    <property type="entry name" value="WD_REPEATS_1"/>
    <property type="match status" value="2"/>
</dbReference>
<dbReference type="InterPro" id="IPR036322">
    <property type="entry name" value="WD40_repeat_dom_sf"/>
</dbReference>
<feature type="compositionally biased region" description="Gly residues" evidence="4">
    <location>
        <begin position="26"/>
        <end position="37"/>
    </location>
</feature>
<dbReference type="PANTHER" id="PTHR19854:SF1">
    <property type="entry name" value="GUANINE NUCLEOTIDE-BINDING PROTEIN SUBUNIT BETA-LIKE PROTEIN 1"/>
    <property type="match status" value="1"/>
</dbReference>
<protein>
    <submittedName>
        <fullName evidence="5">Protein DECREASED SIZE EXCLUSION LIMIT 1 isoform X2</fullName>
    </submittedName>
</protein>
<reference evidence="5 6" key="1">
    <citation type="journal article" date="2019" name="Nat. Plants">
        <title>Stout camphor tree genome fills gaps in understanding of flowering plant genome evolution.</title>
        <authorList>
            <person name="Chaw S.M."/>
            <person name="Liu Y.C."/>
            <person name="Wu Y.W."/>
            <person name="Wang H.Y."/>
            <person name="Lin C.I."/>
            <person name="Wu C.S."/>
            <person name="Ke H.M."/>
            <person name="Chang L.Y."/>
            <person name="Hsu C.Y."/>
            <person name="Yang H.T."/>
            <person name="Sudianto E."/>
            <person name="Hsu M.H."/>
            <person name="Wu K.P."/>
            <person name="Wang L.N."/>
            <person name="Leebens-Mack J.H."/>
            <person name="Tsai I.J."/>
        </authorList>
    </citation>
    <scope>NUCLEOTIDE SEQUENCE [LARGE SCALE GENOMIC DNA]</scope>
    <source>
        <strain evidence="6">cv. Chaw 1501</strain>
        <tissue evidence="5">Young leaves</tissue>
    </source>
</reference>
<dbReference type="PRINTS" id="PR00320">
    <property type="entry name" value="GPROTEINBRPT"/>
</dbReference>
<dbReference type="OrthoDB" id="7668193at2759"/>
<dbReference type="InterPro" id="IPR001680">
    <property type="entry name" value="WD40_rpt"/>
</dbReference>
<evidence type="ECO:0000313" key="6">
    <source>
        <dbReference type="Proteomes" id="UP000283530"/>
    </source>
</evidence>
<feature type="repeat" description="WD" evidence="3">
    <location>
        <begin position="132"/>
        <end position="173"/>
    </location>
</feature>
<dbReference type="InterPro" id="IPR020472">
    <property type="entry name" value="WD40_PAC1"/>
</dbReference>
<dbReference type="Proteomes" id="UP000283530">
    <property type="component" value="Unassembled WGS sequence"/>
</dbReference>
<name>A0A3S3Q5P3_9MAGN</name>
<accession>A0A3S3Q5P3</accession>
<dbReference type="SMART" id="SM00320">
    <property type="entry name" value="WD40"/>
    <property type="match status" value="5"/>
</dbReference>
<dbReference type="STRING" id="337451.A0A3S3Q5P3"/>